<dbReference type="InterPro" id="IPR036373">
    <property type="entry name" value="Ribosomal_bL17_sf"/>
</dbReference>
<dbReference type="GO" id="GO:0003735">
    <property type="term" value="F:structural constituent of ribosome"/>
    <property type="evidence" value="ECO:0007669"/>
    <property type="project" value="InterPro"/>
</dbReference>
<evidence type="ECO:0000313" key="5">
    <source>
        <dbReference type="EMBL" id="OGK52341.1"/>
    </source>
</evidence>
<dbReference type="STRING" id="1802069.A2970_00910"/>
<gene>
    <name evidence="5" type="ORF">A2970_00910</name>
</gene>
<dbReference type="AlphaFoldDB" id="A0A1F7J9P4"/>
<evidence type="ECO:0000313" key="6">
    <source>
        <dbReference type="Proteomes" id="UP000178857"/>
    </source>
</evidence>
<dbReference type="GO" id="GO:0022625">
    <property type="term" value="C:cytosolic large ribosomal subunit"/>
    <property type="evidence" value="ECO:0007669"/>
    <property type="project" value="TreeGrafter"/>
</dbReference>
<dbReference type="PANTHER" id="PTHR14413">
    <property type="entry name" value="RIBOSOMAL PROTEIN L17"/>
    <property type="match status" value="1"/>
</dbReference>
<dbReference type="SUPFAM" id="SSF64263">
    <property type="entry name" value="Prokaryotic ribosomal protein L17"/>
    <property type="match status" value="1"/>
</dbReference>
<evidence type="ECO:0000256" key="4">
    <source>
        <dbReference type="ARBA" id="ARBA00035494"/>
    </source>
</evidence>
<comment type="similarity">
    <text evidence="1">Belongs to the bacterial ribosomal protein bL17 family.</text>
</comment>
<dbReference type="InterPro" id="IPR000456">
    <property type="entry name" value="Ribosomal_bL17"/>
</dbReference>
<name>A0A1F7J9P4_9BACT</name>
<dbReference type="Proteomes" id="UP000178857">
    <property type="component" value="Unassembled WGS sequence"/>
</dbReference>
<dbReference type="Gene3D" id="3.90.1030.10">
    <property type="entry name" value="Ribosomal protein L17"/>
    <property type="match status" value="1"/>
</dbReference>
<dbReference type="PANTHER" id="PTHR14413:SF16">
    <property type="entry name" value="LARGE RIBOSOMAL SUBUNIT PROTEIN BL17M"/>
    <property type="match status" value="1"/>
</dbReference>
<dbReference type="Pfam" id="PF01196">
    <property type="entry name" value="Ribosomal_L17"/>
    <property type="match status" value="1"/>
</dbReference>
<protein>
    <recommendedName>
        <fullName evidence="4">50S ribosomal protein L17</fullName>
    </recommendedName>
</protein>
<reference evidence="5 6" key="1">
    <citation type="journal article" date="2016" name="Nat. Commun.">
        <title>Thousands of microbial genomes shed light on interconnected biogeochemical processes in an aquifer system.</title>
        <authorList>
            <person name="Anantharaman K."/>
            <person name="Brown C.T."/>
            <person name="Hug L.A."/>
            <person name="Sharon I."/>
            <person name="Castelle C.J."/>
            <person name="Probst A.J."/>
            <person name="Thomas B.C."/>
            <person name="Singh A."/>
            <person name="Wilkins M.J."/>
            <person name="Karaoz U."/>
            <person name="Brodie E.L."/>
            <person name="Williams K.H."/>
            <person name="Hubbard S.S."/>
            <person name="Banfield J.F."/>
        </authorList>
    </citation>
    <scope>NUCLEOTIDE SEQUENCE [LARGE SCALE GENOMIC DNA]</scope>
</reference>
<accession>A0A1F7J9P4</accession>
<evidence type="ECO:0000256" key="2">
    <source>
        <dbReference type="ARBA" id="ARBA00022980"/>
    </source>
</evidence>
<keyword evidence="2" id="KW-0689">Ribosomal protein</keyword>
<dbReference type="GO" id="GO:0006412">
    <property type="term" value="P:translation"/>
    <property type="evidence" value="ECO:0007669"/>
    <property type="project" value="InterPro"/>
</dbReference>
<proteinExistence type="inferred from homology"/>
<keyword evidence="3" id="KW-0687">Ribonucleoprotein</keyword>
<sequence length="138" mass="15457">MRHGFKKPKFGQGYDAGRALMRKLTVNFLMTGKIRTTIARAKAVKPEVEKLVGKIKSMTEADKNNLLNKLGNVSRLEDRFKDITTALSTVKSGYTRIVKLGRRQADGSEMGELTWAYPVVLTDKTKKESKVTPNANKK</sequence>
<evidence type="ECO:0000256" key="1">
    <source>
        <dbReference type="ARBA" id="ARBA00008777"/>
    </source>
</evidence>
<organism evidence="5 6">
    <name type="scientific">Candidatus Roizmanbacteria bacterium RIFCSPLOWO2_01_FULL_44_13</name>
    <dbReference type="NCBI Taxonomy" id="1802069"/>
    <lineage>
        <taxon>Bacteria</taxon>
        <taxon>Candidatus Roizmaniibacteriota</taxon>
    </lineage>
</organism>
<dbReference type="EMBL" id="MGAT01000025">
    <property type="protein sequence ID" value="OGK52341.1"/>
    <property type="molecule type" value="Genomic_DNA"/>
</dbReference>
<evidence type="ECO:0000256" key="3">
    <source>
        <dbReference type="ARBA" id="ARBA00023274"/>
    </source>
</evidence>
<comment type="caution">
    <text evidence="5">The sequence shown here is derived from an EMBL/GenBank/DDBJ whole genome shotgun (WGS) entry which is preliminary data.</text>
</comment>